<gene>
    <name evidence="2" type="ORF">BESB_069610</name>
</gene>
<dbReference type="EMBL" id="NWUJ01000006">
    <property type="protein sequence ID" value="PFH34928.1"/>
    <property type="molecule type" value="Genomic_DNA"/>
</dbReference>
<comment type="caution">
    <text evidence="2">The sequence shown here is derived from an EMBL/GenBank/DDBJ whole genome shotgun (WGS) entry which is preliminary data.</text>
</comment>
<dbReference type="KEGG" id="bbes:BESB_069610"/>
<keyword evidence="3" id="KW-1185">Reference proteome</keyword>
<feature type="domain" description="Ubiquinol-cytochrome c chaperone" evidence="1">
    <location>
        <begin position="79"/>
        <end position="210"/>
    </location>
</feature>
<sequence>MACPLVRAQISEETRLACFHPLPETPLWRAALNKLSDTLFYNDTIRHRGRMLLSTVLPLYADRGLMKTYFGIAENDLCGQLYFLVLHVWLLHRRLVALQDELTRDSLWEAVDDVYRAILCEEKVSEMRISSYVREMQRTALGFCLALDEAFDEACFAGEAAHRIWYVVYGADDASRYAPHVLDLTAYLLRTSQFVADIPVDLLYRGSFSWPRWPPHIEGLSALEPTEAGEQKTFFKKM</sequence>
<reference evidence="2 3" key="1">
    <citation type="submission" date="2017-09" db="EMBL/GenBank/DDBJ databases">
        <title>Genome sequencing of Besnoitia besnoiti strain Bb-Ger1.</title>
        <authorList>
            <person name="Schares G."/>
            <person name="Venepally P."/>
            <person name="Lorenzi H.A."/>
        </authorList>
    </citation>
    <scope>NUCLEOTIDE SEQUENCE [LARGE SCALE GENOMIC DNA]</scope>
    <source>
        <strain evidence="2 3">Bb-Ger1</strain>
    </source>
</reference>
<accession>A0A2A9M8W6</accession>
<proteinExistence type="predicted"/>
<dbReference type="RefSeq" id="XP_029218937.1">
    <property type="nucleotide sequence ID" value="XM_029365354.1"/>
</dbReference>
<dbReference type="Pfam" id="PF03981">
    <property type="entry name" value="Ubiq_cyt_C_chap"/>
    <property type="match status" value="1"/>
</dbReference>
<dbReference type="AlphaFoldDB" id="A0A2A9M8W6"/>
<protein>
    <recommendedName>
        <fullName evidence="1">Ubiquinol-cytochrome c chaperone domain-containing protein</fullName>
    </recommendedName>
</protein>
<organism evidence="2 3">
    <name type="scientific">Besnoitia besnoiti</name>
    <name type="common">Apicomplexan protozoan</name>
    <dbReference type="NCBI Taxonomy" id="94643"/>
    <lineage>
        <taxon>Eukaryota</taxon>
        <taxon>Sar</taxon>
        <taxon>Alveolata</taxon>
        <taxon>Apicomplexa</taxon>
        <taxon>Conoidasida</taxon>
        <taxon>Coccidia</taxon>
        <taxon>Eucoccidiorida</taxon>
        <taxon>Eimeriorina</taxon>
        <taxon>Sarcocystidae</taxon>
        <taxon>Besnoitia</taxon>
    </lineage>
</organism>
<evidence type="ECO:0000313" key="3">
    <source>
        <dbReference type="Proteomes" id="UP000224006"/>
    </source>
</evidence>
<dbReference type="InterPro" id="IPR021150">
    <property type="entry name" value="Ubiq_cyt_c_chap"/>
</dbReference>
<evidence type="ECO:0000259" key="1">
    <source>
        <dbReference type="Pfam" id="PF03981"/>
    </source>
</evidence>
<name>A0A2A9M8W6_BESBE</name>
<dbReference type="Proteomes" id="UP000224006">
    <property type="component" value="Chromosome VI"/>
</dbReference>
<dbReference type="OrthoDB" id="331434at2759"/>
<dbReference type="GeneID" id="40311887"/>
<dbReference type="VEuPathDB" id="ToxoDB:BESB_069610"/>
<evidence type="ECO:0000313" key="2">
    <source>
        <dbReference type="EMBL" id="PFH34928.1"/>
    </source>
</evidence>